<evidence type="ECO:0000256" key="8">
    <source>
        <dbReference type="RuleBase" id="RU368033"/>
    </source>
</evidence>
<name>A0ABR2KUK4_9EUKA</name>
<evidence type="ECO:0000256" key="3">
    <source>
        <dbReference type="ARBA" id="ARBA00017057"/>
    </source>
</evidence>
<comment type="subcellular location">
    <subcellularLocation>
        <location evidence="1 8">Endoplasmic reticulum membrane</location>
        <topology evidence="1 8">Multi-pass membrane protein</topology>
    </subcellularLocation>
</comment>
<evidence type="ECO:0000313" key="9">
    <source>
        <dbReference type="EMBL" id="KAK8894802.1"/>
    </source>
</evidence>
<gene>
    <name evidence="9" type="ORF">M9Y10_023240</name>
</gene>
<keyword evidence="7 8" id="KW-0472">Membrane</keyword>
<keyword evidence="5 8" id="KW-0256">Endoplasmic reticulum</keyword>
<evidence type="ECO:0000256" key="6">
    <source>
        <dbReference type="ARBA" id="ARBA00022989"/>
    </source>
</evidence>
<sequence length="177" mass="21459">MIKYDINNSNRLKRAMNEALIRRFAHEKFYQSRWLVIFIGISKIINAFVLMSLYMWPVPWDEKLSYCIFFVAYSCLTYFIEYGISVFWWPNYYRIVQKDGTNQKFILCTNSPFYSGNYQIKIYLTDSTSYFQRLREPIYQETYSFTKYFTESGFMLTKEWEAECDSLIKKVLKVKPE</sequence>
<evidence type="ECO:0000256" key="7">
    <source>
        <dbReference type="ARBA" id="ARBA00023136"/>
    </source>
</evidence>
<comment type="similarity">
    <text evidence="2 8">Belongs to the SPCS2 family.</text>
</comment>
<dbReference type="Proteomes" id="UP001470230">
    <property type="component" value="Unassembled WGS sequence"/>
</dbReference>
<evidence type="ECO:0000256" key="1">
    <source>
        <dbReference type="ARBA" id="ARBA00004477"/>
    </source>
</evidence>
<reference evidence="9 10" key="1">
    <citation type="submission" date="2024-04" db="EMBL/GenBank/DDBJ databases">
        <title>Tritrichomonas musculus Genome.</title>
        <authorList>
            <person name="Alves-Ferreira E."/>
            <person name="Grigg M."/>
            <person name="Lorenzi H."/>
            <person name="Galac M."/>
        </authorList>
    </citation>
    <scope>NUCLEOTIDE SEQUENCE [LARGE SCALE GENOMIC DNA]</scope>
    <source>
        <strain evidence="9 10">EAF2021</strain>
    </source>
</reference>
<evidence type="ECO:0000313" key="10">
    <source>
        <dbReference type="Proteomes" id="UP001470230"/>
    </source>
</evidence>
<evidence type="ECO:0000256" key="2">
    <source>
        <dbReference type="ARBA" id="ARBA00007324"/>
    </source>
</evidence>
<proteinExistence type="inferred from homology"/>
<evidence type="ECO:0000256" key="5">
    <source>
        <dbReference type="ARBA" id="ARBA00022824"/>
    </source>
</evidence>
<feature type="transmembrane region" description="Helical" evidence="8">
    <location>
        <begin position="68"/>
        <end position="89"/>
    </location>
</feature>
<accession>A0ABR2KUK4</accession>
<keyword evidence="6 8" id="KW-1133">Transmembrane helix</keyword>
<comment type="function">
    <text evidence="8">Component of the signal peptidase complex (SPC) which catalyzes the cleavage of N-terminal signal sequences from nascent proteins as they are translocated into the lumen of the endoplasmic reticulum. Enhances the enzymatic activity of SPC and facilitates the interactions between different components of the translocation site.</text>
</comment>
<comment type="caution">
    <text evidence="9">The sequence shown here is derived from an EMBL/GenBank/DDBJ whole genome shotgun (WGS) entry which is preliminary data.</text>
</comment>
<organism evidence="9 10">
    <name type="scientific">Tritrichomonas musculus</name>
    <dbReference type="NCBI Taxonomy" id="1915356"/>
    <lineage>
        <taxon>Eukaryota</taxon>
        <taxon>Metamonada</taxon>
        <taxon>Parabasalia</taxon>
        <taxon>Tritrichomonadida</taxon>
        <taxon>Tritrichomonadidae</taxon>
        <taxon>Tritrichomonas</taxon>
    </lineage>
</organism>
<protein>
    <recommendedName>
        <fullName evidence="3 8">Signal peptidase complex subunit 2</fullName>
    </recommendedName>
</protein>
<dbReference type="EMBL" id="JAPFFF010000003">
    <property type="protein sequence ID" value="KAK8894802.1"/>
    <property type="molecule type" value="Genomic_DNA"/>
</dbReference>
<feature type="transmembrane region" description="Helical" evidence="8">
    <location>
        <begin position="34"/>
        <end position="56"/>
    </location>
</feature>
<dbReference type="Pfam" id="PF06703">
    <property type="entry name" value="SPC25"/>
    <property type="match status" value="1"/>
</dbReference>
<keyword evidence="10" id="KW-1185">Reference proteome</keyword>
<keyword evidence="4 8" id="KW-0812">Transmembrane</keyword>
<evidence type="ECO:0000256" key="4">
    <source>
        <dbReference type="ARBA" id="ARBA00022692"/>
    </source>
</evidence>
<dbReference type="InterPro" id="IPR009582">
    <property type="entry name" value="Spc2/SPCS2"/>
</dbReference>